<evidence type="ECO:0000313" key="3">
    <source>
        <dbReference type="Proteomes" id="UP000198757"/>
    </source>
</evidence>
<evidence type="ECO:0000313" key="2">
    <source>
        <dbReference type="EMBL" id="SDD62089.1"/>
    </source>
</evidence>
<organism evidence="2 3">
    <name type="scientific">Niabella drilacis (strain DSM 25811 / CCM 8410 / CCUG 62505 / LMG 26954 / E90)</name>
    <dbReference type="NCBI Taxonomy" id="1285928"/>
    <lineage>
        <taxon>Bacteria</taxon>
        <taxon>Pseudomonadati</taxon>
        <taxon>Bacteroidota</taxon>
        <taxon>Chitinophagia</taxon>
        <taxon>Chitinophagales</taxon>
        <taxon>Chitinophagaceae</taxon>
        <taxon>Niabella</taxon>
    </lineage>
</organism>
<evidence type="ECO:0000256" key="1">
    <source>
        <dbReference type="SAM" id="SignalP"/>
    </source>
</evidence>
<accession>A0A1G6W8F0</accession>
<dbReference type="EMBL" id="FMZO01000011">
    <property type="protein sequence ID" value="SDD62089.1"/>
    <property type="molecule type" value="Genomic_DNA"/>
</dbReference>
<keyword evidence="1" id="KW-0732">Signal</keyword>
<dbReference type="AlphaFoldDB" id="A0A1G6W8F0"/>
<feature type="chain" id="PRO_5011741052" description="TonB protein C-terminal" evidence="1">
    <location>
        <begin position="22"/>
        <end position="176"/>
    </location>
</feature>
<reference evidence="3" key="1">
    <citation type="submission" date="2016-10" db="EMBL/GenBank/DDBJ databases">
        <authorList>
            <person name="Varghese N."/>
            <person name="Submissions S."/>
        </authorList>
    </citation>
    <scope>NUCLEOTIDE SEQUENCE [LARGE SCALE GENOMIC DNA]</scope>
    <source>
        <strain evidence="3">DSM 25811 / CCM 8410 / LMG 26954 / E90</strain>
    </source>
</reference>
<dbReference type="Proteomes" id="UP000198757">
    <property type="component" value="Unassembled WGS sequence"/>
</dbReference>
<protein>
    <recommendedName>
        <fullName evidence="4">TonB protein C-terminal</fullName>
    </recommendedName>
</protein>
<gene>
    <name evidence="2" type="ORF">SAMN04487894_11140</name>
</gene>
<keyword evidence="3" id="KW-1185">Reference proteome</keyword>
<feature type="signal peptide" evidence="1">
    <location>
        <begin position="1"/>
        <end position="21"/>
    </location>
</feature>
<sequence length="176" mass="19335">MKSKWPIFFCAVLVLTGPALGQPAGSSTCYSEKSQNVPGNVFDKMEISPQFRGQSGFGNYLAVRIPFAQLAPATPGNAFTDTAQVRFILSPGKGMSDLTVTKAQGERFKNELNRAVKESACLWRPGGFSGREMTGWVVLNIYYTVERNKNKNDFSLHVGYELVNKFPGGNGQWNGK</sequence>
<dbReference type="STRING" id="1285928.SAMN04487894_11140"/>
<proteinExistence type="predicted"/>
<evidence type="ECO:0008006" key="4">
    <source>
        <dbReference type="Google" id="ProtNLM"/>
    </source>
</evidence>
<name>A0A1G6W8F0_NIADE</name>